<dbReference type="PANTHER" id="PTHR40516:SF1">
    <property type="entry name" value="ANTITOXIN CHPS-RELATED"/>
    <property type="match status" value="1"/>
</dbReference>
<organism evidence="2 3">
    <name type="scientific">Roseateles saccharophilus</name>
    <name type="common">Pseudomonas saccharophila</name>
    <dbReference type="NCBI Taxonomy" id="304"/>
    <lineage>
        <taxon>Bacteria</taxon>
        <taxon>Pseudomonadati</taxon>
        <taxon>Pseudomonadota</taxon>
        <taxon>Betaproteobacteria</taxon>
        <taxon>Burkholderiales</taxon>
        <taxon>Sphaerotilaceae</taxon>
        <taxon>Roseateles</taxon>
    </lineage>
</organism>
<comment type="caution">
    <text evidence="2">The sequence shown here is derived from an EMBL/GenBank/DDBJ whole genome shotgun (WGS) entry which is preliminary data.</text>
</comment>
<dbReference type="EMBL" id="SMBU01000076">
    <property type="protein sequence ID" value="TCU81457.1"/>
    <property type="molecule type" value="Genomic_DNA"/>
</dbReference>
<dbReference type="OrthoDB" id="9795766at2"/>
<dbReference type="AlphaFoldDB" id="A0A4R3U5M3"/>
<dbReference type="InterPro" id="IPR037914">
    <property type="entry name" value="SpoVT-AbrB_sf"/>
</dbReference>
<dbReference type="RefSeq" id="WP_132576847.1">
    <property type="nucleotide sequence ID" value="NZ_CBCSGL010000110.1"/>
</dbReference>
<dbReference type="SMART" id="SM00966">
    <property type="entry name" value="SpoVT_AbrB"/>
    <property type="match status" value="1"/>
</dbReference>
<dbReference type="Gene3D" id="2.10.260.10">
    <property type="match status" value="1"/>
</dbReference>
<gene>
    <name evidence="2" type="ORF">EV671_10768</name>
</gene>
<evidence type="ECO:0000259" key="1">
    <source>
        <dbReference type="SMART" id="SM00966"/>
    </source>
</evidence>
<evidence type="ECO:0000313" key="2">
    <source>
        <dbReference type="EMBL" id="TCU81457.1"/>
    </source>
</evidence>
<dbReference type="InterPro" id="IPR039052">
    <property type="entry name" value="Antitox_PemI-like"/>
</dbReference>
<reference evidence="2 3" key="1">
    <citation type="submission" date="2019-03" db="EMBL/GenBank/DDBJ databases">
        <title>Genomic Encyclopedia of Type Strains, Phase IV (KMG-IV): sequencing the most valuable type-strain genomes for metagenomic binning, comparative biology and taxonomic classification.</title>
        <authorList>
            <person name="Goeker M."/>
        </authorList>
    </citation>
    <scope>NUCLEOTIDE SEQUENCE [LARGE SCALE GENOMIC DNA]</scope>
    <source>
        <strain evidence="2 3">DSM 654</strain>
    </source>
</reference>
<dbReference type="GO" id="GO:0097351">
    <property type="term" value="F:toxin sequestering activity"/>
    <property type="evidence" value="ECO:0007669"/>
    <property type="project" value="InterPro"/>
</dbReference>
<accession>A0A4R3U5M3</accession>
<dbReference type="Proteomes" id="UP000295110">
    <property type="component" value="Unassembled WGS sequence"/>
</dbReference>
<evidence type="ECO:0000313" key="3">
    <source>
        <dbReference type="Proteomes" id="UP000295110"/>
    </source>
</evidence>
<dbReference type="PANTHER" id="PTHR40516">
    <property type="entry name" value="ANTITOXIN CHPS-RELATED"/>
    <property type="match status" value="1"/>
</dbReference>
<keyword evidence="3" id="KW-1185">Reference proteome</keyword>
<protein>
    <submittedName>
        <fullName evidence="2">Antitoxin MazE</fullName>
    </submittedName>
</protein>
<proteinExistence type="predicted"/>
<name>A0A4R3U5M3_ROSSA</name>
<dbReference type="SUPFAM" id="SSF89447">
    <property type="entry name" value="AbrB/MazE/MraZ-like"/>
    <property type="match status" value="1"/>
</dbReference>
<dbReference type="GO" id="GO:0003677">
    <property type="term" value="F:DNA binding"/>
    <property type="evidence" value="ECO:0007669"/>
    <property type="project" value="InterPro"/>
</dbReference>
<dbReference type="Pfam" id="PF04014">
    <property type="entry name" value="MazE_antitoxin"/>
    <property type="match status" value="1"/>
</dbReference>
<dbReference type="InterPro" id="IPR007159">
    <property type="entry name" value="SpoVT-AbrB_dom"/>
</dbReference>
<feature type="domain" description="SpoVT-AbrB" evidence="1">
    <location>
        <begin position="6"/>
        <end position="52"/>
    </location>
</feature>
<sequence length="81" mass="9009">MDLQIAKWGNSLALRIPAEVVRRLGLREGATVEAQLTVDGSLSIRPAQWNRKAFALELTEARDAMPMSEPVMEELRGGARY</sequence>